<dbReference type="OrthoDB" id="5527234at2759"/>
<proteinExistence type="predicted"/>
<dbReference type="Pfam" id="PF24656">
    <property type="entry name" value="CEPT76_peptidase"/>
    <property type="match status" value="1"/>
</dbReference>
<evidence type="ECO:0000313" key="7">
    <source>
        <dbReference type="EMBL" id="KOF86680.1"/>
    </source>
</evidence>
<feature type="domain" description="CEP76 C2" evidence="3">
    <location>
        <begin position="92"/>
        <end position="235"/>
    </location>
</feature>
<dbReference type="STRING" id="37653.A0A0L8HD56"/>
<evidence type="ECO:0000259" key="5">
    <source>
        <dbReference type="Pfam" id="PF24654"/>
    </source>
</evidence>
<evidence type="ECO:0000259" key="4">
    <source>
        <dbReference type="Pfam" id="PF24652"/>
    </source>
</evidence>
<feature type="domain" description="Centrosomal protein of 76 kDa C-terminal" evidence="4">
    <location>
        <begin position="498"/>
        <end position="635"/>
    </location>
</feature>
<dbReference type="GO" id="GO:0005813">
    <property type="term" value="C:centrosome"/>
    <property type="evidence" value="ECO:0007669"/>
    <property type="project" value="UniProtKB-SubCell"/>
</dbReference>
<accession>A0A0L8HD56</accession>
<dbReference type="InterPro" id="IPR056288">
    <property type="entry name" value="CEP76_C"/>
</dbReference>
<name>A0A0L8HD56_OCTBM</name>
<dbReference type="GO" id="GO:0005814">
    <property type="term" value="C:centriole"/>
    <property type="evidence" value="ECO:0007669"/>
    <property type="project" value="TreeGrafter"/>
</dbReference>
<dbReference type="Pfam" id="PF24654">
    <property type="entry name" value="CEP76_N"/>
    <property type="match status" value="1"/>
</dbReference>
<dbReference type="OMA" id="RRWWSEY"/>
<dbReference type="Pfam" id="PF15627">
    <property type="entry name" value="CEP76-C2"/>
    <property type="match status" value="1"/>
</dbReference>
<comment type="subcellular location">
    <subcellularLocation>
        <location evidence="1">Cytoplasm</location>
        <location evidence="1">Cytoskeleton</location>
        <location evidence="1">Microtubule organizing center</location>
        <location evidence="1">Centrosome</location>
    </subcellularLocation>
</comment>
<feature type="domain" description="CEP76/DRC7 peptidase-like" evidence="6">
    <location>
        <begin position="341"/>
        <end position="470"/>
    </location>
</feature>
<dbReference type="InterPro" id="IPR056289">
    <property type="entry name" value="CEP76_N"/>
</dbReference>
<evidence type="ECO:0000256" key="2">
    <source>
        <dbReference type="ARBA" id="ARBA00022490"/>
    </source>
</evidence>
<feature type="domain" description="CEP76 N-terminal" evidence="5">
    <location>
        <begin position="11"/>
        <end position="67"/>
    </location>
</feature>
<evidence type="ECO:0000259" key="3">
    <source>
        <dbReference type="Pfam" id="PF15627"/>
    </source>
</evidence>
<dbReference type="KEGG" id="obi:106871619"/>
<dbReference type="InterPro" id="IPR052299">
    <property type="entry name" value="CEP76"/>
</dbReference>
<evidence type="ECO:0000259" key="6">
    <source>
        <dbReference type="Pfam" id="PF24656"/>
    </source>
</evidence>
<dbReference type="GO" id="GO:0046599">
    <property type="term" value="P:regulation of centriole replication"/>
    <property type="evidence" value="ECO:0007669"/>
    <property type="project" value="TreeGrafter"/>
</dbReference>
<dbReference type="Pfam" id="PF24652">
    <property type="entry name" value="CEP76_C"/>
    <property type="match status" value="1"/>
</dbReference>
<gene>
    <name evidence="7" type="ORF">OCBIM_22018090mg</name>
</gene>
<dbReference type="InterPro" id="IPR028926">
    <property type="entry name" value="CEP76-C2"/>
</dbReference>
<dbReference type="AlphaFoldDB" id="A0A0L8HD56"/>
<dbReference type="PANTHER" id="PTHR46436:SF1">
    <property type="entry name" value="CENTROSOMAL PROTEIN OF 76 KDA"/>
    <property type="match status" value="1"/>
</dbReference>
<dbReference type="EMBL" id="KQ418571">
    <property type="protein sequence ID" value="KOF86680.1"/>
    <property type="molecule type" value="Genomic_DNA"/>
</dbReference>
<dbReference type="PANTHER" id="PTHR46436">
    <property type="entry name" value="CENTROSOMAL PROTEIN OF 76 KDA"/>
    <property type="match status" value="1"/>
</dbReference>
<evidence type="ECO:0000256" key="1">
    <source>
        <dbReference type="ARBA" id="ARBA00004300"/>
    </source>
</evidence>
<organism evidence="7">
    <name type="scientific">Octopus bimaculoides</name>
    <name type="common">California two-spotted octopus</name>
    <dbReference type="NCBI Taxonomy" id="37653"/>
    <lineage>
        <taxon>Eukaryota</taxon>
        <taxon>Metazoa</taxon>
        <taxon>Spiralia</taxon>
        <taxon>Lophotrochozoa</taxon>
        <taxon>Mollusca</taxon>
        <taxon>Cephalopoda</taxon>
        <taxon>Coleoidea</taxon>
        <taxon>Octopodiformes</taxon>
        <taxon>Octopoda</taxon>
        <taxon>Incirrata</taxon>
        <taxon>Octopodidae</taxon>
        <taxon>Octopus</taxon>
    </lineage>
</organism>
<reference evidence="7" key="1">
    <citation type="submission" date="2015-07" db="EMBL/GenBank/DDBJ databases">
        <title>MeaNS - Measles Nucleotide Surveillance Program.</title>
        <authorList>
            <person name="Tran T."/>
            <person name="Druce J."/>
        </authorList>
    </citation>
    <scope>NUCLEOTIDE SEQUENCE</scope>
    <source>
        <strain evidence="7">UCB-OBI-ISO-001</strain>
        <tissue evidence="7">Gonad</tissue>
    </source>
</reference>
<sequence>MDLKSDKVIQLKQRVQNHLAQPSVQNKLRSIIPNLKCSEGNNGKMLNPADVMKQLKENGTIDSLLKDVKNGEGDALALNQLNPCVLTDTRVDMTTQQLILKIQGGRAFLDHLRQPPGQPAQSYFQLHILFENQRFNTQRVPCTCDPAITGEFHLKFSKSTQALTSVADLLTISDKINIVLIRTNNMGENFLVASHMYDWRPVLSKGEMTASIDLIGTGGVPVGLLEIQLQLFPNLSMNPSKEAVTKQTESETESQRMKEKKFIAYANSWWSEYLQINDTFKDRIVKIFAQDENSKNRFVCSFVKRLKANRLLSSAREAARFVSLIPVGKSETIGHAMTSERWTSMHSFLCCNKGGSMDHAILLCSLLLGFGLNAYVCVGTKSKGSIHFWVVTISCEGLVTFWESLTGLTYIHKPLDQNNPPLAKKYAHPMPYRTVGCIFNHCQFYANCQSSDAIEICEFNVKVSSSWKSMSENAIWSICEPSSCPLWPPLCPLRRNPFDTVKYSDLLEKQLCDLVVAYRQNEGLTTQWDHELSYLLTSLLSSHECERITGFTAGNEEFQDALQQAIPEKHTFSGFPIQQKHTNIKKLFHEALKSSVCQDIISCRGDKVRLSVRVCVFPYPESVCAMWAMFACVCQRII</sequence>
<protein>
    <submittedName>
        <fullName evidence="7">Uncharacterized protein</fullName>
    </submittedName>
</protein>
<dbReference type="InterPro" id="IPR056290">
    <property type="entry name" value="CEPT76/DRC7_peptidase-like_dom"/>
</dbReference>
<keyword evidence="2" id="KW-0963">Cytoplasm</keyword>